<comment type="caution">
    <text evidence="2">The sequence shown here is derived from an EMBL/GenBank/DDBJ whole genome shotgun (WGS) entry which is preliminary data.</text>
</comment>
<evidence type="ECO:0000256" key="1">
    <source>
        <dbReference type="SAM" id="MobiDB-lite"/>
    </source>
</evidence>
<accession>A0A2M9F080</accession>
<dbReference type="GO" id="GO:0015562">
    <property type="term" value="F:efflux transmembrane transporter activity"/>
    <property type="evidence" value="ECO:0007669"/>
    <property type="project" value="TreeGrafter"/>
</dbReference>
<name>A0A2M9F080_9BACL</name>
<feature type="compositionally biased region" description="Low complexity" evidence="1">
    <location>
        <begin position="133"/>
        <end position="153"/>
    </location>
</feature>
<dbReference type="Proteomes" id="UP000228680">
    <property type="component" value="Unassembled WGS sequence"/>
</dbReference>
<sequence length="438" mass="48752">MMKTRLYIIGLSIAITAFVAANAILVFKEDSIVSRNYYIEDHVRVAEGDYKRELEKEAVAVPTTSFALAVNREELKDVLVEQGDAVTNGQPIATLDTTDIDQQRAEWDARSGAYEAELRELNSVLSTLRTAKSRSNSTTSARGTSTGRGSSTDEVVDVTVTSNVDVEISEDATYDSAMAAIEEKIAEVERELAVVDAQLTSTSEAPEFVSPIDGVVEKVEEYETQVIVHITPNEATLVTFVEEKNWHEIEPTQPVQAYSTHLAKFYSAETAAKGTVPVTDNRWKEIHGQFEEQPDLPLYEVQITPSETITELPFGANVNVTITIDEATNAMRLRDDWTIVRDLEYAEIYSISQQGTIGRIPVTIAFDMPETQSIIVSDGLVNGQLVLDDKFRRNNAPAFLPHPFELPSWESVKALGWRDYLAFLLHQYKDAPVEEPVE</sequence>
<protein>
    <submittedName>
        <fullName evidence="2">Uncharacterized protein</fullName>
    </submittedName>
</protein>
<evidence type="ECO:0000313" key="3">
    <source>
        <dbReference type="Proteomes" id="UP000228680"/>
    </source>
</evidence>
<feature type="region of interest" description="Disordered" evidence="1">
    <location>
        <begin position="129"/>
        <end position="153"/>
    </location>
</feature>
<dbReference type="AlphaFoldDB" id="A0A2M9F080"/>
<dbReference type="PANTHER" id="PTHR30469:SF33">
    <property type="entry name" value="SLR1207 PROTEIN"/>
    <property type="match status" value="1"/>
</dbReference>
<organism evidence="2 3">
    <name type="scientific">Chryseomicrobium excrementi</name>
    <dbReference type="NCBI Taxonomy" id="2041346"/>
    <lineage>
        <taxon>Bacteria</taxon>
        <taxon>Bacillati</taxon>
        <taxon>Bacillota</taxon>
        <taxon>Bacilli</taxon>
        <taxon>Bacillales</taxon>
        <taxon>Caryophanaceae</taxon>
        <taxon>Chryseomicrobium</taxon>
    </lineage>
</organism>
<dbReference type="EMBL" id="PCGR01000002">
    <property type="protein sequence ID" value="PJK16867.1"/>
    <property type="molecule type" value="Genomic_DNA"/>
</dbReference>
<evidence type="ECO:0000313" key="2">
    <source>
        <dbReference type="EMBL" id="PJK16867.1"/>
    </source>
</evidence>
<reference evidence="2 3" key="1">
    <citation type="submission" date="2017-10" db="EMBL/GenBank/DDBJ databases">
        <title>Draft genome of Chryseomicrobium casticus sp. nov.</title>
        <authorList>
            <person name="Chakraborty R."/>
            <person name="Saha T."/>
        </authorList>
    </citation>
    <scope>NUCLEOTIDE SEQUENCE [LARGE SCALE GENOMIC DNA]</scope>
    <source>
        <strain evidence="2 3">ET03</strain>
    </source>
</reference>
<dbReference type="OrthoDB" id="2446145at2"/>
<proteinExistence type="predicted"/>
<dbReference type="RefSeq" id="WP_100353413.1">
    <property type="nucleotide sequence ID" value="NZ_PCGR01000002.1"/>
</dbReference>
<dbReference type="PANTHER" id="PTHR30469">
    <property type="entry name" value="MULTIDRUG RESISTANCE PROTEIN MDTA"/>
    <property type="match status" value="1"/>
</dbReference>
<gene>
    <name evidence="2" type="ORF">CQS04_06860</name>
</gene>
<keyword evidence="3" id="KW-1185">Reference proteome</keyword>
<dbReference type="GO" id="GO:1990281">
    <property type="term" value="C:efflux pump complex"/>
    <property type="evidence" value="ECO:0007669"/>
    <property type="project" value="TreeGrafter"/>
</dbReference>